<dbReference type="EMBL" id="MCFA01000312">
    <property type="protein sequence ID" value="ORX94328.1"/>
    <property type="molecule type" value="Genomic_DNA"/>
</dbReference>
<evidence type="ECO:0008006" key="3">
    <source>
        <dbReference type="Google" id="ProtNLM"/>
    </source>
</evidence>
<name>A0A1Y1Y8M2_9PLEO</name>
<protein>
    <recommendedName>
        <fullName evidence="3">Lipocalin-like domain-containing protein</fullName>
    </recommendedName>
</protein>
<gene>
    <name evidence="1" type="ORF">BCR34DRAFT_448875</name>
</gene>
<comment type="caution">
    <text evidence="1">The sequence shown here is derived from an EMBL/GenBank/DDBJ whole genome shotgun (WGS) entry which is preliminary data.</text>
</comment>
<organism evidence="1 2">
    <name type="scientific">Clohesyomyces aquaticus</name>
    <dbReference type="NCBI Taxonomy" id="1231657"/>
    <lineage>
        <taxon>Eukaryota</taxon>
        <taxon>Fungi</taxon>
        <taxon>Dikarya</taxon>
        <taxon>Ascomycota</taxon>
        <taxon>Pezizomycotina</taxon>
        <taxon>Dothideomycetes</taxon>
        <taxon>Pleosporomycetidae</taxon>
        <taxon>Pleosporales</taxon>
        <taxon>Lindgomycetaceae</taxon>
        <taxon>Clohesyomyces</taxon>
    </lineage>
</organism>
<dbReference type="InterPro" id="IPR053037">
    <property type="entry name" value="Pericyclase_pydY-like"/>
</dbReference>
<dbReference type="AlphaFoldDB" id="A0A1Y1Y8M2"/>
<feature type="non-terminal residue" evidence="1">
    <location>
        <position position="180"/>
    </location>
</feature>
<sequence length="180" mass="20859">MAAPTDVTVLSLTGRWHLNKVLSDSQQDMLQHQGMPFFARKTIAYANITVDINQYVDSDGVMHADSKQLTMGRVASVEPRTADWTIREQQNPYFGTIAGKCRIVSAAFRGVEWEELDEWLREGWGEDEDLFQSVVTSLERGWRWIQIWGFSNIQGSRHHVRKLWLEKDGVADRCRLVYDW</sequence>
<proteinExistence type="predicted"/>
<evidence type="ECO:0000313" key="2">
    <source>
        <dbReference type="Proteomes" id="UP000193144"/>
    </source>
</evidence>
<dbReference type="Proteomes" id="UP000193144">
    <property type="component" value="Unassembled WGS sequence"/>
</dbReference>
<evidence type="ECO:0000313" key="1">
    <source>
        <dbReference type="EMBL" id="ORX94328.1"/>
    </source>
</evidence>
<dbReference type="OrthoDB" id="425354at2759"/>
<keyword evidence="2" id="KW-1185">Reference proteome</keyword>
<reference evidence="1 2" key="1">
    <citation type="submission" date="2016-07" db="EMBL/GenBank/DDBJ databases">
        <title>Pervasive Adenine N6-methylation of Active Genes in Fungi.</title>
        <authorList>
            <consortium name="DOE Joint Genome Institute"/>
            <person name="Mondo S.J."/>
            <person name="Dannebaum R.O."/>
            <person name="Kuo R.C."/>
            <person name="Labutti K."/>
            <person name="Haridas S."/>
            <person name="Kuo A."/>
            <person name="Salamov A."/>
            <person name="Ahrendt S.R."/>
            <person name="Lipzen A."/>
            <person name="Sullivan W."/>
            <person name="Andreopoulos W.B."/>
            <person name="Clum A."/>
            <person name="Lindquist E."/>
            <person name="Daum C."/>
            <person name="Ramamoorthy G.K."/>
            <person name="Gryganskyi A."/>
            <person name="Culley D."/>
            <person name="Magnuson J.K."/>
            <person name="James T.Y."/>
            <person name="O'Malley M.A."/>
            <person name="Stajich J.E."/>
            <person name="Spatafora J.W."/>
            <person name="Visel A."/>
            <person name="Grigoriev I.V."/>
        </authorList>
    </citation>
    <scope>NUCLEOTIDE SEQUENCE [LARGE SCALE GENOMIC DNA]</scope>
    <source>
        <strain evidence="1 2">CBS 115471</strain>
    </source>
</reference>
<dbReference type="PANTHER" id="PTHR38115:SF1">
    <property type="entry name" value="LIPOCALIN-LIKE DOMAIN-CONTAINING PROTEIN"/>
    <property type="match status" value="1"/>
</dbReference>
<accession>A0A1Y1Y8M2</accession>
<dbReference type="PANTHER" id="PTHR38115">
    <property type="entry name" value="LIPOCALIN-LIKE DOMAIN-CONTAINING PROTEIN"/>
    <property type="match status" value="1"/>
</dbReference>